<evidence type="ECO:0000256" key="2">
    <source>
        <dbReference type="ARBA" id="ARBA00022840"/>
    </source>
</evidence>
<dbReference type="CDD" id="cd03221">
    <property type="entry name" value="ABCF_EF-3"/>
    <property type="match status" value="1"/>
</dbReference>
<evidence type="ECO:0000313" key="5">
    <source>
        <dbReference type="Proteomes" id="UP000051861"/>
    </source>
</evidence>
<dbReference type="GO" id="GO:0016887">
    <property type="term" value="F:ATP hydrolysis activity"/>
    <property type="evidence" value="ECO:0007669"/>
    <property type="project" value="InterPro"/>
</dbReference>
<dbReference type="InterPro" id="IPR017871">
    <property type="entry name" value="ABC_transporter-like_CS"/>
</dbReference>
<gene>
    <name evidence="4" type="ORF">AMJ44_13790</name>
</gene>
<dbReference type="PANTHER" id="PTHR42855:SF2">
    <property type="entry name" value="DRUG RESISTANCE ABC TRANSPORTER,ATP-BINDING PROTEIN"/>
    <property type="match status" value="1"/>
</dbReference>
<name>A0A0S7XN34_UNCSA</name>
<dbReference type="Pfam" id="PF12848">
    <property type="entry name" value="ABC_tran_Xtn"/>
    <property type="match status" value="1"/>
</dbReference>
<dbReference type="SMART" id="SM00382">
    <property type="entry name" value="AAA"/>
    <property type="match status" value="1"/>
</dbReference>
<dbReference type="PROSITE" id="PS00211">
    <property type="entry name" value="ABC_TRANSPORTER_1"/>
    <property type="match status" value="1"/>
</dbReference>
<organism evidence="4 5">
    <name type="scientific">candidate division WOR-1 bacterium DG_54_3</name>
    <dbReference type="NCBI Taxonomy" id="1703775"/>
    <lineage>
        <taxon>Bacteria</taxon>
        <taxon>Bacillati</taxon>
        <taxon>Saganbacteria</taxon>
    </lineage>
</organism>
<dbReference type="PANTHER" id="PTHR42855">
    <property type="entry name" value="ABC TRANSPORTER ATP-BINDING SUBUNIT"/>
    <property type="match status" value="1"/>
</dbReference>
<dbReference type="Pfam" id="PF00005">
    <property type="entry name" value="ABC_tran"/>
    <property type="match status" value="1"/>
</dbReference>
<dbReference type="InterPro" id="IPR003439">
    <property type="entry name" value="ABC_transporter-like_ATP-bd"/>
</dbReference>
<dbReference type="InterPro" id="IPR003593">
    <property type="entry name" value="AAA+_ATPase"/>
</dbReference>
<dbReference type="PROSITE" id="PS50893">
    <property type="entry name" value="ABC_TRANSPORTER_2"/>
    <property type="match status" value="1"/>
</dbReference>
<dbReference type="EMBL" id="LIZX01000213">
    <property type="protein sequence ID" value="KPJ63885.1"/>
    <property type="molecule type" value="Genomic_DNA"/>
</dbReference>
<dbReference type="SUPFAM" id="SSF52540">
    <property type="entry name" value="P-loop containing nucleoside triphosphate hydrolases"/>
    <property type="match status" value="1"/>
</dbReference>
<evidence type="ECO:0000313" key="4">
    <source>
        <dbReference type="EMBL" id="KPJ63885.1"/>
    </source>
</evidence>
<proteinExistence type="predicted"/>
<sequence>LKEYQAQKEYILRTEEFIRRNIAGQKTKQAQSRRKALEKLERLEKPKTKAKKVKISFTPTQRSSRALVWTEDLTKGFKGHTLFENVNFFLERYDRVGLIGPNGSGKTTFLKMLMGKEKPASGEVKIGANLDIGYYDQEHQGLDLESSVLDEVWKIKPQMLASDLRSFLAKFLFFGEDVFRKIRSFSGGEQSRVVLAKLILCKPNFLILDEPTNHLDIASREVLENSLYEFGGTILVVSHDRYFLNKVANKIYAIENKTLKEYLGNYSYYEEKKKEEKEAVQKSLELAKQEKKAQAKIKKAKPKIRKRSLYQIEKEISEIEQKIEEIDYLISTEEVYTDWQQLLELNEERKMLSRRLDELLAEWEKSAEA</sequence>
<comment type="caution">
    <text evidence="4">The sequence shown here is derived from an EMBL/GenBank/DDBJ whole genome shotgun (WGS) entry which is preliminary data.</text>
</comment>
<accession>A0A0S7XN34</accession>
<keyword evidence="1" id="KW-0547">Nucleotide-binding</keyword>
<evidence type="ECO:0000259" key="3">
    <source>
        <dbReference type="PROSITE" id="PS50893"/>
    </source>
</evidence>
<dbReference type="Proteomes" id="UP000051861">
    <property type="component" value="Unassembled WGS sequence"/>
</dbReference>
<dbReference type="InterPro" id="IPR032781">
    <property type="entry name" value="ABC_tran_Xtn"/>
</dbReference>
<reference evidence="4 5" key="1">
    <citation type="journal article" date="2015" name="Microbiome">
        <title>Genomic resolution of linkages in carbon, nitrogen, and sulfur cycling among widespread estuary sediment bacteria.</title>
        <authorList>
            <person name="Baker B.J."/>
            <person name="Lazar C.S."/>
            <person name="Teske A.P."/>
            <person name="Dick G.J."/>
        </authorList>
    </citation>
    <scope>NUCLEOTIDE SEQUENCE [LARGE SCALE GENOMIC DNA]</scope>
    <source>
        <strain evidence="4">DG_54_3</strain>
    </source>
</reference>
<dbReference type="GO" id="GO:0003677">
    <property type="term" value="F:DNA binding"/>
    <property type="evidence" value="ECO:0007669"/>
    <property type="project" value="InterPro"/>
</dbReference>
<keyword evidence="2" id="KW-0067">ATP-binding</keyword>
<dbReference type="Gene3D" id="3.40.50.300">
    <property type="entry name" value="P-loop containing nucleotide triphosphate hydrolases"/>
    <property type="match status" value="1"/>
</dbReference>
<dbReference type="InterPro" id="IPR051309">
    <property type="entry name" value="ABCF_ATPase"/>
</dbReference>
<dbReference type="AlphaFoldDB" id="A0A0S7XN34"/>
<dbReference type="InterPro" id="IPR027417">
    <property type="entry name" value="P-loop_NTPase"/>
</dbReference>
<protein>
    <recommendedName>
        <fullName evidence="3">ABC transporter domain-containing protein</fullName>
    </recommendedName>
</protein>
<feature type="non-terminal residue" evidence="4">
    <location>
        <position position="1"/>
    </location>
</feature>
<dbReference type="FunFam" id="3.40.50.300:FF:000309">
    <property type="entry name" value="ABC transporter ATP-binding protein"/>
    <property type="match status" value="1"/>
</dbReference>
<feature type="domain" description="ABC transporter" evidence="3">
    <location>
        <begin position="68"/>
        <end position="281"/>
    </location>
</feature>
<evidence type="ECO:0000256" key="1">
    <source>
        <dbReference type="ARBA" id="ARBA00022741"/>
    </source>
</evidence>
<dbReference type="GO" id="GO:0005524">
    <property type="term" value="F:ATP binding"/>
    <property type="evidence" value="ECO:0007669"/>
    <property type="project" value="UniProtKB-KW"/>
</dbReference>